<proteinExistence type="predicted"/>
<evidence type="ECO:0000313" key="1">
    <source>
        <dbReference type="EMBL" id="QJT04402.1"/>
    </source>
</evidence>
<organism evidence="1 2">
    <name type="scientific">Streptomyces asoensis</name>
    <dbReference type="NCBI Taxonomy" id="249586"/>
    <lineage>
        <taxon>Bacteria</taxon>
        <taxon>Bacillati</taxon>
        <taxon>Actinomycetota</taxon>
        <taxon>Actinomycetes</taxon>
        <taxon>Kitasatosporales</taxon>
        <taxon>Streptomycetaceae</taxon>
        <taxon>Streptomyces</taxon>
    </lineage>
</organism>
<dbReference type="EMBL" id="CP049838">
    <property type="protein sequence ID" value="QJT04402.1"/>
    <property type="molecule type" value="Genomic_DNA"/>
</dbReference>
<accession>A0A6M4WWT9</accession>
<dbReference type="RefSeq" id="WP_171399744.1">
    <property type="nucleotide sequence ID" value="NZ_CP049838.1"/>
</dbReference>
<name>A0A6M4WWT9_9ACTN</name>
<protein>
    <submittedName>
        <fullName evidence="1">Uncharacterized protein</fullName>
    </submittedName>
</protein>
<dbReference type="Proteomes" id="UP000502665">
    <property type="component" value="Chromosome"/>
</dbReference>
<evidence type="ECO:0000313" key="2">
    <source>
        <dbReference type="Proteomes" id="UP000502665"/>
    </source>
</evidence>
<gene>
    <name evidence="1" type="ORF">G9272_32310</name>
</gene>
<dbReference type="AlphaFoldDB" id="A0A6M4WWT9"/>
<sequence>MSFPTITPSADTDRVLGQIDRGEIRCGADAAREIAARHQAAYGDAVWGAATGDDGDSTWAAAVAALSAPSGGDAR</sequence>
<keyword evidence="2" id="KW-1185">Reference proteome</keyword>
<reference evidence="1" key="1">
    <citation type="submission" date="2020-03" db="EMBL/GenBank/DDBJ databases">
        <title>Molecular networking-based the target discovery of potent antiproliferative macrolactams: 5/6/7/16 polycyclic ansamycins and glycosylated trienomycin from Streptomyces cacaoi subsp. asoensis.</title>
        <authorList>
            <person name="Liu L.-L."/>
        </authorList>
    </citation>
    <scope>NUCLEOTIDE SEQUENCE [LARGE SCALE GENOMIC DNA]</scope>
    <source>
        <strain evidence="1">H2S5</strain>
    </source>
</reference>